<dbReference type="PROSITE" id="PS51257">
    <property type="entry name" value="PROKAR_LIPOPROTEIN"/>
    <property type="match status" value="1"/>
</dbReference>
<feature type="compositionally biased region" description="Low complexity" evidence="1">
    <location>
        <begin position="37"/>
        <end position="67"/>
    </location>
</feature>
<evidence type="ECO:0000259" key="3">
    <source>
        <dbReference type="Pfam" id="PF00144"/>
    </source>
</evidence>
<dbReference type="InterPro" id="IPR050491">
    <property type="entry name" value="AmpC-like"/>
</dbReference>
<feature type="domain" description="Beta-lactamase-related" evidence="3">
    <location>
        <begin position="82"/>
        <end position="420"/>
    </location>
</feature>
<dbReference type="Proteomes" id="UP001500432">
    <property type="component" value="Unassembled WGS sequence"/>
</dbReference>
<dbReference type="PANTHER" id="PTHR46825">
    <property type="entry name" value="D-ALANYL-D-ALANINE-CARBOXYPEPTIDASE/ENDOPEPTIDASE AMPH"/>
    <property type="match status" value="1"/>
</dbReference>
<dbReference type="Gene3D" id="3.40.710.10">
    <property type="entry name" value="DD-peptidase/beta-lactamase superfamily"/>
    <property type="match status" value="1"/>
</dbReference>
<feature type="signal peptide" evidence="2">
    <location>
        <begin position="1"/>
        <end position="36"/>
    </location>
</feature>
<keyword evidence="2" id="KW-0732">Signal</keyword>
<name>A0ABP5NPH1_9MICC</name>
<organism evidence="4 5">
    <name type="scientific">Sinomonas flava</name>
    <dbReference type="NCBI Taxonomy" id="496857"/>
    <lineage>
        <taxon>Bacteria</taxon>
        <taxon>Bacillati</taxon>
        <taxon>Actinomycetota</taxon>
        <taxon>Actinomycetes</taxon>
        <taxon>Micrococcales</taxon>
        <taxon>Micrococcaceae</taxon>
        <taxon>Sinomonas</taxon>
    </lineage>
</organism>
<protein>
    <submittedName>
        <fullName evidence="4">Serine hydrolase domain-containing protein</fullName>
    </submittedName>
</protein>
<feature type="region of interest" description="Disordered" evidence="1">
    <location>
        <begin position="37"/>
        <end position="68"/>
    </location>
</feature>
<evidence type="ECO:0000313" key="4">
    <source>
        <dbReference type="EMBL" id="GAA2200052.1"/>
    </source>
</evidence>
<evidence type="ECO:0000313" key="5">
    <source>
        <dbReference type="Proteomes" id="UP001500432"/>
    </source>
</evidence>
<dbReference type="EMBL" id="BAAAQW010000005">
    <property type="protein sequence ID" value="GAA2200052.1"/>
    <property type="molecule type" value="Genomic_DNA"/>
</dbReference>
<dbReference type="SUPFAM" id="SSF56601">
    <property type="entry name" value="beta-lactamase/transpeptidase-like"/>
    <property type="match status" value="1"/>
</dbReference>
<dbReference type="Pfam" id="PF00144">
    <property type="entry name" value="Beta-lactamase"/>
    <property type="match status" value="1"/>
</dbReference>
<dbReference type="RefSeq" id="WP_344299461.1">
    <property type="nucleotide sequence ID" value="NZ_BAAAQW010000005.1"/>
</dbReference>
<dbReference type="InterPro" id="IPR001466">
    <property type="entry name" value="Beta-lactam-related"/>
</dbReference>
<evidence type="ECO:0000256" key="1">
    <source>
        <dbReference type="SAM" id="MobiDB-lite"/>
    </source>
</evidence>
<feature type="chain" id="PRO_5046965811" evidence="2">
    <location>
        <begin position="37"/>
        <end position="431"/>
    </location>
</feature>
<keyword evidence="4" id="KW-0378">Hydrolase</keyword>
<dbReference type="InterPro" id="IPR012338">
    <property type="entry name" value="Beta-lactam/transpept-like"/>
</dbReference>
<dbReference type="PANTHER" id="PTHR46825:SF7">
    <property type="entry name" value="D-ALANYL-D-ALANINE CARBOXYPEPTIDASE"/>
    <property type="match status" value="1"/>
</dbReference>
<gene>
    <name evidence="4" type="ORF">GCM10009849_18970</name>
</gene>
<proteinExistence type="predicted"/>
<comment type="caution">
    <text evidence="4">The sequence shown here is derived from an EMBL/GenBank/DDBJ whole genome shotgun (WGS) entry which is preliminary data.</text>
</comment>
<dbReference type="GO" id="GO:0016787">
    <property type="term" value="F:hydrolase activity"/>
    <property type="evidence" value="ECO:0007669"/>
    <property type="project" value="UniProtKB-KW"/>
</dbReference>
<accession>A0ABP5NPH1</accession>
<sequence>MTRARPLATAPALAPAAALAAAALALALAGCTPASTAPAASSSASASTPTGGAEAGSGASPSSSAPAIAKVSDDEIRTAFNDAAKEMQVPGAVLLLKRPGQPNLELAYGTRERGGGEAVTVGDHVRVGSNTKTWTGTAILQLAQEGKIGLKDPVSKYRDGVPNGDRITVAQLLEMRSGLYNYTFDADWNRAVDADRMRVWKPDELLKVAFSHAPTFDPGAKWEYSNTNTVLLGTIAEKLDGKPLEQIFRDRLFTPLGLTETQLPAPDSSAIAAPFARGYSYGTFESTIETSLLPPDQLASARAGTLAPTDYTEVNPSWAWAAGSGISTAPELATWVEALGSGRLLSAEMQRTRMESIQMTQPNAGYGMNIAQFGAMYGHTGELPGYNSFMGYDPANRVTLVTWANLAPLPDNRAPATELAKLVIGKLYRAS</sequence>
<keyword evidence="5" id="KW-1185">Reference proteome</keyword>
<reference evidence="5" key="1">
    <citation type="journal article" date="2019" name="Int. J. Syst. Evol. Microbiol.">
        <title>The Global Catalogue of Microorganisms (GCM) 10K type strain sequencing project: providing services to taxonomists for standard genome sequencing and annotation.</title>
        <authorList>
            <consortium name="The Broad Institute Genomics Platform"/>
            <consortium name="The Broad Institute Genome Sequencing Center for Infectious Disease"/>
            <person name="Wu L."/>
            <person name="Ma J."/>
        </authorList>
    </citation>
    <scope>NUCLEOTIDE SEQUENCE [LARGE SCALE GENOMIC DNA]</scope>
    <source>
        <strain evidence="5">JCM 16034</strain>
    </source>
</reference>
<evidence type="ECO:0000256" key="2">
    <source>
        <dbReference type="SAM" id="SignalP"/>
    </source>
</evidence>